<accession>A0A1Z5JVM2</accession>
<evidence type="ECO:0000313" key="3">
    <source>
        <dbReference type="Proteomes" id="UP000198406"/>
    </source>
</evidence>
<dbReference type="InParanoid" id="A0A1Z5JVM2"/>
<dbReference type="Proteomes" id="UP000198406">
    <property type="component" value="Unassembled WGS sequence"/>
</dbReference>
<evidence type="ECO:0000256" key="1">
    <source>
        <dbReference type="SAM" id="MobiDB-lite"/>
    </source>
</evidence>
<reference evidence="2 3" key="1">
    <citation type="journal article" date="2015" name="Plant Cell">
        <title>Oil accumulation by the oleaginous diatom Fistulifera solaris as revealed by the genome and transcriptome.</title>
        <authorList>
            <person name="Tanaka T."/>
            <person name="Maeda Y."/>
            <person name="Veluchamy A."/>
            <person name="Tanaka M."/>
            <person name="Abida H."/>
            <person name="Marechal E."/>
            <person name="Bowler C."/>
            <person name="Muto M."/>
            <person name="Sunaga Y."/>
            <person name="Tanaka M."/>
            <person name="Yoshino T."/>
            <person name="Taniguchi T."/>
            <person name="Fukuda Y."/>
            <person name="Nemoto M."/>
            <person name="Matsumoto M."/>
            <person name="Wong P.S."/>
            <person name="Aburatani S."/>
            <person name="Fujibuchi W."/>
        </authorList>
    </citation>
    <scope>NUCLEOTIDE SEQUENCE [LARGE SCALE GENOMIC DNA]</scope>
    <source>
        <strain evidence="2 3">JPCC DA0580</strain>
    </source>
</reference>
<dbReference type="EMBL" id="BDSP01000122">
    <property type="protein sequence ID" value="GAX17791.1"/>
    <property type="molecule type" value="Genomic_DNA"/>
</dbReference>
<protein>
    <submittedName>
        <fullName evidence="2">Uncharacterized protein</fullName>
    </submittedName>
</protein>
<dbReference type="AlphaFoldDB" id="A0A1Z5JVM2"/>
<evidence type="ECO:0000313" key="2">
    <source>
        <dbReference type="EMBL" id="GAX17791.1"/>
    </source>
</evidence>
<gene>
    <name evidence="2" type="ORF">FisN_24Hh140</name>
</gene>
<keyword evidence="3" id="KW-1185">Reference proteome</keyword>
<proteinExistence type="predicted"/>
<organism evidence="2 3">
    <name type="scientific">Fistulifera solaris</name>
    <name type="common">Oleaginous diatom</name>
    <dbReference type="NCBI Taxonomy" id="1519565"/>
    <lineage>
        <taxon>Eukaryota</taxon>
        <taxon>Sar</taxon>
        <taxon>Stramenopiles</taxon>
        <taxon>Ochrophyta</taxon>
        <taxon>Bacillariophyta</taxon>
        <taxon>Bacillariophyceae</taxon>
        <taxon>Bacillariophycidae</taxon>
        <taxon>Naviculales</taxon>
        <taxon>Naviculaceae</taxon>
        <taxon>Fistulifera</taxon>
    </lineage>
</organism>
<sequence length="201" mass="23354">MSRSFRKTFRKNKPKAAKAPVWEEALANLNALLQKHPSEEEKVHGLVSALIELQQEYRASVAQCERLQRTVAELKQEVEQKDQLLQERSLQIEAAHFRISGLTYLERSERVENEEEEKKPDEEEKDDNNRHDKIRLPPEVEDKIAHENRIRNHDSSIPAKTEESWKPPYFGNAKHHQGRSHSPSSVQDMGHVIDVVETLEI</sequence>
<name>A0A1Z5JVM2_FISSO</name>
<comment type="caution">
    <text evidence="2">The sequence shown here is derived from an EMBL/GenBank/DDBJ whole genome shotgun (WGS) entry which is preliminary data.</text>
</comment>
<feature type="compositionally biased region" description="Basic and acidic residues" evidence="1">
    <location>
        <begin position="108"/>
        <end position="165"/>
    </location>
</feature>
<feature type="region of interest" description="Disordered" evidence="1">
    <location>
        <begin position="108"/>
        <end position="191"/>
    </location>
</feature>